<evidence type="ECO:0000256" key="3">
    <source>
        <dbReference type="ARBA" id="ARBA00022729"/>
    </source>
</evidence>
<protein>
    <submittedName>
        <fullName evidence="7">Uncharacterized protein</fullName>
    </submittedName>
</protein>
<proteinExistence type="predicted"/>
<feature type="region of interest" description="Disordered" evidence="5">
    <location>
        <begin position="161"/>
        <end position="238"/>
    </location>
</feature>
<dbReference type="Proteomes" id="UP000279194">
    <property type="component" value="Unassembled WGS sequence"/>
</dbReference>
<dbReference type="GO" id="GO:0005576">
    <property type="term" value="C:extracellular region"/>
    <property type="evidence" value="ECO:0007669"/>
    <property type="project" value="UniProtKB-SubCell"/>
</dbReference>
<evidence type="ECO:0000256" key="2">
    <source>
        <dbReference type="ARBA" id="ARBA00022525"/>
    </source>
</evidence>
<comment type="subcellular location">
    <subcellularLocation>
        <location evidence="1">Secreted</location>
    </subcellularLocation>
</comment>
<gene>
    <name evidence="7" type="ORF">EAF07_08955</name>
</gene>
<feature type="coiled-coil region" evidence="4">
    <location>
        <begin position="46"/>
        <end position="73"/>
    </location>
</feature>
<organism evidence="7 8">
    <name type="scientific">Streptococcus hillyeri</name>
    <dbReference type="NCBI Taxonomy" id="2282420"/>
    <lineage>
        <taxon>Bacteria</taxon>
        <taxon>Bacillati</taxon>
        <taxon>Bacillota</taxon>
        <taxon>Bacilli</taxon>
        <taxon>Lactobacillales</taxon>
        <taxon>Streptococcaceae</taxon>
        <taxon>Streptococcus</taxon>
    </lineage>
</organism>
<dbReference type="AlphaFoldDB" id="A0A3L9DPC6"/>
<keyword evidence="6" id="KW-1133">Transmembrane helix</keyword>
<dbReference type="RefSeq" id="WP_121836217.1">
    <property type="nucleotide sequence ID" value="NZ_CP163513.1"/>
</dbReference>
<reference evidence="7 8" key="1">
    <citation type="submission" date="2018-10" db="EMBL/GenBank/DDBJ databases">
        <title>Streptococcus hillyeri sp. nov., isolated from equine tracheal sample.</title>
        <authorList>
            <person name="Macfadyen A.C."/>
            <person name="Waller A."/>
            <person name="Paterson G.K."/>
        </authorList>
    </citation>
    <scope>NUCLEOTIDE SEQUENCE [LARGE SCALE GENOMIC DNA]</scope>
    <source>
        <strain evidence="7 8">28462</strain>
    </source>
</reference>
<keyword evidence="8" id="KW-1185">Reference proteome</keyword>
<keyword evidence="3" id="KW-0732">Signal</keyword>
<name>A0A3L9DPC6_9STRE</name>
<feature type="transmembrane region" description="Helical" evidence="6">
    <location>
        <begin position="9"/>
        <end position="28"/>
    </location>
</feature>
<accession>A0A3L9DPC6</accession>
<keyword evidence="2" id="KW-0964">Secreted</keyword>
<keyword evidence="6" id="KW-0812">Transmembrane</keyword>
<keyword evidence="6" id="KW-0472">Membrane</keyword>
<evidence type="ECO:0000256" key="5">
    <source>
        <dbReference type="SAM" id="MobiDB-lite"/>
    </source>
</evidence>
<feature type="compositionally biased region" description="Polar residues" evidence="5">
    <location>
        <begin position="181"/>
        <end position="192"/>
    </location>
</feature>
<dbReference type="Gene3D" id="1.10.10.1270">
    <property type="entry name" value="Sbi, C3 binding domain IV"/>
    <property type="match status" value="2"/>
</dbReference>
<sequence length="238" mass="26356">MDKNKNNHIWAMIGILLLIVAILALFRYRHSQLEAQRIIIEERVSRTSKNKQLTAAEEAVKALEQDMTDENVTKAQHAVDYLKESDIKIKLQKRINVVKERLAKKMEDDKLKSQAEETVNHLEQNKSSENLILAQEAVDKLTDTELQATLQVRINKVKGELEAHPQESTNSDAVTEIPIPQENQNSSDNSAETPPVENVDNQGLETGGIDSPQIVPDSGDTDSSIGEPASPTSGDTGN</sequence>
<evidence type="ECO:0000256" key="6">
    <source>
        <dbReference type="SAM" id="Phobius"/>
    </source>
</evidence>
<evidence type="ECO:0000256" key="4">
    <source>
        <dbReference type="SAM" id="Coils"/>
    </source>
</evidence>
<comment type="caution">
    <text evidence="7">The sequence shown here is derived from an EMBL/GenBank/DDBJ whole genome shotgun (WGS) entry which is preliminary data.</text>
</comment>
<dbReference type="EMBL" id="RCVM01000022">
    <property type="protein sequence ID" value="RLY01793.1"/>
    <property type="molecule type" value="Genomic_DNA"/>
</dbReference>
<dbReference type="InterPro" id="IPR041909">
    <property type="entry name" value="Sbi_C3_db_domIV"/>
</dbReference>
<evidence type="ECO:0000256" key="1">
    <source>
        <dbReference type="ARBA" id="ARBA00004613"/>
    </source>
</evidence>
<evidence type="ECO:0000313" key="7">
    <source>
        <dbReference type="EMBL" id="RLY01793.1"/>
    </source>
</evidence>
<keyword evidence="4" id="KW-0175">Coiled coil</keyword>
<evidence type="ECO:0000313" key="8">
    <source>
        <dbReference type="Proteomes" id="UP000279194"/>
    </source>
</evidence>